<accession>A0A392PDS7</accession>
<feature type="non-terminal residue" evidence="6">
    <location>
        <position position="36"/>
    </location>
</feature>
<dbReference type="Pfam" id="PF02365">
    <property type="entry name" value="NAM"/>
    <property type="match status" value="1"/>
</dbReference>
<dbReference type="SUPFAM" id="SSF101941">
    <property type="entry name" value="NAC domain"/>
    <property type="match status" value="1"/>
</dbReference>
<evidence type="ECO:0000256" key="1">
    <source>
        <dbReference type="ARBA" id="ARBA00023015"/>
    </source>
</evidence>
<dbReference type="EMBL" id="LXQA010073304">
    <property type="protein sequence ID" value="MCI09620.1"/>
    <property type="molecule type" value="Genomic_DNA"/>
</dbReference>
<organism evidence="6 7">
    <name type="scientific">Trifolium medium</name>
    <dbReference type="NCBI Taxonomy" id="97028"/>
    <lineage>
        <taxon>Eukaryota</taxon>
        <taxon>Viridiplantae</taxon>
        <taxon>Streptophyta</taxon>
        <taxon>Embryophyta</taxon>
        <taxon>Tracheophyta</taxon>
        <taxon>Spermatophyta</taxon>
        <taxon>Magnoliopsida</taxon>
        <taxon>eudicotyledons</taxon>
        <taxon>Gunneridae</taxon>
        <taxon>Pentapetalae</taxon>
        <taxon>rosids</taxon>
        <taxon>fabids</taxon>
        <taxon>Fabales</taxon>
        <taxon>Fabaceae</taxon>
        <taxon>Papilionoideae</taxon>
        <taxon>50 kb inversion clade</taxon>
        <taxon>NPAAA clade</taxon>
        <taxon>Hologalegina</taxon>
        <taxon>IRL clade</taxon>
        <taxon>Trifolieae</taxon>
        <taxon>Trifolium</taxon>
    </lineage>
</organism>
<evidence type="ECO:0000256" key="4">
    <source>
        <dbReference type="ARBA" id="ARBA00023242"/>
    </source>
</evidence>
<reference evidence="6 7" key="1">
    <citation type="journal article" date="2018" name="Front. Plant Sci.">
        <title>Red Clover (Trifolium pratense) and Zigzag Clover (T. medium) - A Picture of Genomic Similarities and Differences.</title>
        <authorList>
            <person name="Dluhosova J."/>
            <person name="Istvanek J."/>
            <person name="Nedelnik J."/>
            <person name="Repkova J."/>
        </authorList>
    </citation>
    <scope>NUCLEOTIDE SEQUENCE [LARGE SCALE GENOMIC DNA]</scope>
    <source>
        <strain evidence="6">10/8</strain>
        <strain evidence="7">cv. 10/8</strain>
        <tissue evidence="6">Leaf</tissue>
    </source>
</reference>
<keyword evidence="4" id="KW-0539">Nucleus</keyword>
<evidence type="ECO:0000313" key="6">
    <source>
        <dbReference type="EMBL" id="MCI09620.1"/>
    </source>
</evidence>
<keyword evidence="1" id="KW-0805">Transcription regulation</keyword>
<dbReference type="AlphaFoldDB" id="A0A392PDS7"/>
<keyword evidence="2" id="KW-0238">DNA-binding</keyword>
<comment type="caution">
    <text evidence="6">The sequence shown here is derived from an EMBL/GenBank/DDBJ whole genome shotgun (WGS) entry which is preliminary data.</text>
</comment>
<dbReference type="GO" id="GO:0003677">
    <property type="term" value="F:DNA binding"/>
    <property type="evidence" value="ECO:0007669"/>
    <property type="project" value="UniProtKB-KW"/>
</dbReference>
<keyword evidence="7" id="KW-1185">Reference proteome</keyword>
<dbReference type="PROSITE" id="PS51005">
    <property type="entry name" value="NAC"/>
    <property type="match status" value="1"/>
</dbReference>
<protein>
    <submittedName>
        <fullName evidence="6">Protein SOMBRERO-like</fullName>
    </submittedName>
</protein>
<dbReference type="EMBL" id="LXQA010074033">
    <property type="protein sequence ID" value="MCI09827.1"/>
    <property type="molecule type" value="Genomic_DNA"/>
</dbReference>
<dbReference type="PANTHER" id="PTHR31744:SF212">
    <property type="entry name" value="PROTEIN SOMBRERO-LIKE ISOFORM X2"/>
    <property type="match status" value="1"/>
</dbReference>
<dbReference type="Proteomes" id="UP000265520">
    <property type="component" value="Unassembled WGS sequence"/>
</dbReference>
<feature type="domain" description="NAC" evidence="5">
    <location>
        <begin position="1"/>
        <end position="36"/>
    </location>
</feature>
<dbReference type="Gene3D" id="2.170.150.80">
    <property type="entry name" value="NAC domain"/>
    <property type="match status" value="1"/>
</dbReference>
<evidence type="ECO:0000256" key="2">
    <source>
        <dbReference type="ARBA" id="ARBA00023125"/>
    </source>
</evidence>
<dbReference type="InterPro" id="IPR003441">
    <property type="entry name" value="NAC-dom"/>
</dbReference>
<name>A0A392PDS7_9FABA</name>
<keyword evidence="3" id="KW-0804">Transcription</keyword>
<dbReference type="GO" id="GO:0006355">
    <property type="term" value="P:regulation of DNA-templated transcription"/>
    <property type="evidence" value="ECO:0007669"/>
    <property type="project" value="InterPro"/>
</dbReference>
<evidence type="ECO:0000313" key="7">
    <source>
        <dbReference type="Proteomes" id="UP000265520"/>
    </source>
</evidence>
<sequence>MRKTLVFYTGRAPHGHKTDWIMHEYRLDDDDTAEVQ</sequence>
<dbReference type="PANTHER" id="PTHR31744">
    <property type="entry name" value="PROTEIN CUP-SHAPED COTYLEDON 2-RELATED"/>
    <property type="match status" value="1"/>
</dbReference>
<dbReference type="InterPro" id="IPR036093">
    <property type="entry name" value="NAC_dom_sf"/>
</dbReference>
<evidence type="ECO:0000256" key="3">
    <source>
        <dbReference type="ARBA" id="ARBA00023163"/>
    </source>
</evidence>
<evidence type="ECO:0000259" key="5">
    <source>
        <dbReference type="PROSITE" id="PS51005"/>
    </source>
</evidence>
<proteinExistence type="predicted"/>